<keyword evidence="2" id="KW-1185">Reference proteome</keyword>
<proteinExistence type="predicted"/>
<dbReference type="RefSeq" id="WP_115497326.1">
    <property type="nucleotide sequence ID" value="NZ_QRBE01000018.1"/>
</dbReference>
<evidence type="ECO:0000313" key="1">
    <source>
        <dbReference type="EMBL" id="RDS78988.1"/>
    </source>
</evidence>
<evidence type="ECO:0000313" key="2">
    <source>
        <dbReference type="Proteomes" id="UP000254258"/>
    </source>
</evidence>
<organism evidence="1 2">
    <name type="scientific">Dyella monticola</name>
    <dbReference type="NCBI Taxonomy" id="1927958"/>
    <lineage>
        <taxon>Bacteria</taxon>
        <taxon>Pseudomonadati</taxon>
        <taxon>Pseudomonadota</taxon>
        <taxon>Gammaproteobacteria</taxon>
        <taxon>Lysobacterales</taxon>
        <taxon>Rhodanobacteraceae</taxon>
        <taxon>Dyella</taxon>
    </lineage>
</organism>
<comment type="caution">
    <text evidence="1">The sequence shown here is derived from an EMBL/GenBank/DDBJ whole genome shotgun (WGS) entry which is preliminary data.</text>
</comment>
<reference evidence="1 2" key="1">
    <citation type="submission" date="2018-07" db="EMBL/GenBank/DDBJ databases">
        <title>Dyella monticola sp. nov. and Dyella psychrodurans sp. nov. isolated from monsoon evergreen broad-leaved forest soil of Dinghu Mountain, China.</title>
        <authorList>
            <person name="Gao Z."/>
            <person name="Qiu L."/>
        </authorList>
    </citation>
    <scope>NUCLEOTIDE SEQUENCE [LARGE SCALE GENOMIC DNA]</scope>
    <source>
        <strain evidence="1 2">4G-K06</strain>
    </source>
</reference>
<dbReference type="Proteomes" id="UP000254258">
    <property type="component" value="Unassembled WGS sequence"/>
</dbReference>
<name>A0A370WS62_9GAMM</name>
<protein>
    <submittedName>
        <fullName evidence="1">Uncharacterized protein</fullName>
    </submittedName>
</protein>
<dbReference type="EMBL" id="QRBE01000018">
    <property type="protein sequence ID" value="RDS78988.1"/>
    <property type="molecule type" value="Genomic_DNA"/>
</dbReference>
<sequence length="61" mass="7167">MDNSNEFAPVYLRHDLMVEIGRLEMAMDHLVEREPTQQQQLRPRLESRMSHLLSELGHLPA</sequence>
<dbReference type="AlphaFoldDB" id="A0A370WS62"/>
<dbReference type="OrthoDB" id="5958223at2"/>
<accession>A0A370WS62</accession>
<gene>
    <name evidence="1" type="ORF">DWU98_19795</name>
</gene>